<proteinExistence type="predicted"/>
<name>A0A0F9U0G1_9ZZZZ</name>
<keyword evidence="2" id="KW-1133">Transmembrane helix</keyword>
<evidence type="ECO:0008006" key="4">
    <source>
        <dbReference type="Google" id="ProtNLM"/>
    </source>
</evidence>
<evidence type="ECO:0000313" key="3">
    <source>
        <dbReference type="EMBL" id="KKN86735.1"/>
    </source>
</evidence>
<protein>
    <recommendedName>
        <fullName evidence="4">Cell division protein ZipA</fullName>
    </recommendedName>
</protein>
<accession>A0A0F9U0G1</accession>
<comment type="caution">
    <text evidence="3">The sequence shown here is derived from an EMBL/GenBank/DDBJ whole genome shotgun (WGS) entry which is preliminary data.</text>
</comment>
<feature type="region of interest" description="Disordered" evidence="1">
    <location>
        <begin position="59"/>
        <end position="84"/>
    </location>
</feature>
<feature type="transmembrane region" description="Helical" evidence="2">
    <location>
        <begin position="6"/>
        <end position="30"/>
    </location>
</feature>
<dbReference type="EMBL" id="LAZR01000144">
    <property type="protein sequence ID" value="KKN86735.1"/>
    <property type="molecule type" value="Genomic_DNA"/>
</dbReference>
<sequence>MDPHKLAITLAIAAGWLSFNSLVITAYFLLSKRMVLEGGNWKMAEWLKLGRQLTPVIERSSGQPSADNAAVKVSTSSALPEQDDSLEEVLPVTEDDSAAHALFVMFDQPDTALNKKLQVILQKWEAHYDETLKVYVVPGVTPQNPLRVANAYPPGEMPPAGSFLQTEHLISGVSVILKKPQRKRGFDKVQLKKLIEFSQELAALGGSILDVDRQPATRNTFQAITKG</sequence>
<dbReference type="AlphaFoldDB" id="A0A0F9U0G1"/>
<evidence type="ECO:0000256" key="1">
    <source>
        <dbReference type="SAM" id="MobiDB-lite"/>
    </source>
</evidence>
<organism evidence="3">
    <name type="scientific">marine sediment metagenome</name>
    <dbReference type="NCBI Taxonomy" id="412755"/>
    <lineage>
        <taxon>unclassified sequences</taxon>
        <taxon>metagenomes</taxon>
        <taxon>ecological metagenomes</taxon>
    </lineage>
</organism>
<evidence type="ECO:0000256" key="2">
    <source>
        <dbReference type="SAM" id="Phobius"/>
    </source>
</evidence>
<reference evidence="3" key="1">
    <citation type="journal article" date="2015" name="Nature">
        <title>Complex archaea that bridge the gap between prokaryotes and eukaryotes.</title>
        <authorList>
            <person name="Spang A."/>
            <person name="Saw J.H."/>
            <person name="Jorgensen S.L."/>
            <person name="Zaremba-Niedzwiedzka K."/>
            <person name="Martijn J."/>
            <person name="Lind A.E."/>
            <person name="van Eijk R."/>
            <person name="Schleper C."/>
            <person name="Guy L."/>
            <person name="Ettema T.J."/>
        </authorList>
    </citation>
    <scope>NUCLEOTIDE SEQUENCE</scope>
</reference>
<keyword evidence="2" id="KW-0472">Membrane</keyword>
<keyword evidence="2" id="KW-0812">Transmembrane</keyword>
<gene>
    <name evidence="3" type="ORF">LCGC14_0265300</name>
</gene>